<feature type="transmembrane region" description="Helical" evidence="5">
    <location>
        <begin position="271"/>
        <end position="291"/>
    </location>
</feature>
<dbReference type="OrthoDB" id="2796277at2759"/>
<feature type="transmembrane region" description="Helical" evidence="5">
    <location>
        <begin position="210"/>
        <end position="231"/>
    </location>
</feature>
<gene>
    <name evidence="7" type="ORF">MGYG_04929</name>
</gene>
<keyword evidence="2 5" id="KW-0812">Transmembrane</keyword>
<evidence type="ECO:0000256" key="1">
    <source>
        <dbReference type="ARBA" id="ARBA00004141"/>
    </source>
</evidence>
<dbReference type="STRING" id="535722.E4UXN4"/>
<dbReference type="OMA" id="PWMYPPV"/>
<dbReference type="GeneID" id="10027609"/>
<dbReference type="GO" id="GO:0016020">
    <property type="term" value="C:membrane"/>
    <property type="evidence" value="ECO:0007669"/>
    <property type="project" value="UniProtKB-SubCell"/>
</dbReference>
<feature type="domain" description="Wax synthase" evidence="6">
    <location>
        <begin position="227"/>
        <end position="304"/>
    </location>
</feature>
<dbReference type="EMBL" id="DS989825">
    <property type="protein sequence ID" value="EFR01929.1"/>
    <property type="molecule type" value="Genomic_DNA"/>
</dbReference>
<dbReference type="Pfam" id="PF13813">
    <property type="entry name" value="MBOAT_2"/>
    <property type="match status" value="1"/>
</dbReference>
<reference evidence="8" key="1">
    <citation type="journal article" date="2012" name="MBio">
        <title>Comparative genome analysis of Trichophyton rubrum and related dermatophytes reveals candidate genes involved in infection.</title>
        <authorList>
            <person name="Martinez D.A."/>
            <person name="Oliver B.G."/>
            <person name="Graeser Y."/>
            <person name="Goldberg J.M."/>
            <person name="Li W."/>
            <person name="Martinez-Rossi N.M."/>
            <person name="Monod M."/>
            <person name="Shelest E."/>
            <person name="Barton R.C."/>
            <person name="Birch E."/>
            <person name="Brakhage A.A."/>
            <person name="Chen Z."/>
            <person name="Gurr S.J."/>
            <person name="Heiman D."/>
            <person name="Heitman J."/>
            <person name="Kosti I."/>
            <person name="Rossi A."/>
            <person name="Saif S."/>
            <person name="Samalova M."/>
            <person name="Saunders C.W."/>
            <person name="Shea T."/>
            <person name="Summerbell R.C."/>
            <person name="Xu J."/>
            <person name="Young S."/>
            <person name="Zeng Q."/>
            <person name="Birren B.W."/>
            <person name="Cuomo C.A."/>
            <person name="White T.C."/>
        </authorList>
    </citation>
    <scope>NUCLEOTIDE SEQUENCE [LARGE SCALE GENOMIC DNA]</scope>
    <source>
        <strain evidence="8">ATCC MYA-4604 / CBS 118893</strain>
    </source>
</reference>
<evidence type="ECO:0000256" key="4">
    <source>
        <dbReference type="ARBA" id="ARBA00023136"/>
    </source>
</evidence>
<dbReference type="eggNOG" id="ENOG502T6JA">
    <property type="taxonomic scope" value="Eukaryota"/>
</dbReference>
<dbReference type="PROSITE" id="PS51257">
    <property type="entry name" value="PROKAR_LIPOPROTEIN"/>
    <property type="match status" value="1"/>
</dbReference>
<organism evidence="8">
    <name type="scientific">Arthroderma gypseum (strain ATCC MYA-4604 / CBS 118893)</name>
    <name type="common">Microsporum gypseum</name>
    <dbReference type="NCBI Taxonomy" id="535722"/>
    <lineage>
        <taxon>Eukaryota</taxon>
        <taxon>Fungi</taxon>
        <taxon>Dikarya</taxon>
        <taxon>Ascomycota</taxon>
        <taxon>Pezizomycotina</taxon>
        <taxon>Eurotiomycetes</taxon>
        <taxon>Eurotiomycetidae</taxon>
        <taxon>Onygenales</taxon>
        <taxon>Arthrodermataceae</taxon>
        <taxon>Nannizzia</taxon>
    </lineage>
</organism>
<dbReference type="HOGENOM" id="CLU_050544_0_0_1"/>
<evidence type="ECO:0000256" key="5">
    <source>
        <dbReference type="SAM" id="Phobius"/>
    </source>
</evidence>
<comment type="subcellular location">
    <subcellularLocation>
        <location evidence="1">Membrane</location>
        <topology evidence="1">Multi-pass membrane protein</topology>
    </subcellularLocation>
</comment>
<keyword evidence="8" id="KW-1185">Reference proteome</keyword>
<dbReference type="InParanoid" id="E4UXN4"/>
<protein>
    <recommendedName>
        <fullName evidence="6">Wax synthase domain-containing protein</fullName>
    </recommendedName>
</protein>
<proteinExistence type="predicted"/>
<dbReference type="VEuPathDB" id="FungiDB:MGYG_04929"/>
<evidence type="ECO:0000256" key="3">
    <source>
        <dbReference type="ARBA" id="ARBA00022989"/>
    </source>
</evidence>
<name>E4UXN4_ARTGP</name>
<keyword evidence="3 5" id="KW-1133">Transmembrane helix</keyword>
<dbReference type="InterPro" id="IPR032805">
    <property type="entry name" value="Wax_synthase_dom"/>
</dbReference>
<feature type="transmembrane region" description="Helical" evidence="5">
    <location>
        <begin position="338"/>
        <end position="355"/>
    </location>
</feature>
<feature type="transmembrane region" description="Helical" evidence="5">
    <location>
        <begin position="32"/>
        <end position="52"/>
    </location>
</feature>
<dbReference type="Proteomes" id="UP000002669">
    <property type="component" value="Unassembled WGS sequence"/>
</dbReference>
<keyword evidence="4 5" id="KW-0472">Membrane</keyword>
<sequence length="385" mass="43560">MFGKALPFVPPATLFISSCFLDFLYRSIVIRLAIYTTITAVACLAIISPPFNNALLNYLTGFFSFWYIIWSANILFIYRPLQLRRLKRHGSPAEIAYRWEGLPPPYTHRRFQWAWDLSTNYRGIGWEHTMPTDGYPPLKTHGVVKDKDFSPRIPLICRQVRRIVVSYILLDLAQNVLHMSWRNSLDWARAIAEIIATGLALFGFTDGLHALATLIGVGLLGGEEWMYPALFGRLEYFKQMRIKDIWGRVWHDLFRSGFLSLSQAIAPKGPAVLLVCFILSGLLHAAASYSASRDTTATMWVFFFFCAQPMGVILQAYIDASVKGIAGEPKSSPIVPMVRRFLVFLAGVVFVYHTFPWACRDPGLREAINGAPLPWSLARLLLASF</sequence>
<evidence type="ECO:0000313" key="8">
    <source>
        <dbReference type="Proteomes" id="UP000002669"/>
    </source>
</evidence>
<evidence type="ECO:0000313" key="7">
    <source>
        <dbReference type="EMBL" id="EFR01929.1"/>
    </source>
</evidence>
<dbReference type="AlphaFoldDB" id="E4UXN4"/>
<feature type="transmembrane region" description="Helical" evidence="5">
    <location>
        <begin position="297"/>
        <end position="318"/>
    </location>
</feature>
<evidence type="ECO:0000256" key="2">
    <source>
        <dbReference type="ARBA" id="ARBA00022692"/>
    </source>
</evidence>
<feature type="transmembrane region" description="Helical" evidence="5">
    <location>
        <begin position="58"/>
        <end position="78"/>
    </location>
</feature>
<accession>E4UXN4</accession>
<feature type="transmembrane region" description="Helical" evidence="5">
    <location>
        <begin position="6"/>
        <end position="25"/>
    </location>
</feature>
<dbReference type="RefSeq" id="XP_003172340.1">
    <property type="nucleotide sequence ID" value="XM_003172292.1"/>
</dbReference>
<evidence type="ECO:0000259" key="6">
    <source>
        <dbReference type="Pfam" id="PF13813"/>
    </source>
</evidence>